<accession>A0ACB7T7C4</accession>
<comment type="caution">
    <text evidence="1">The sequence shown here is derived from an EMBL/GenBank/DDBJ whole genome shotgun (WGS) entry which is preliminary data.</text>
</comment>
<reference evidence="1" key="1">
    <citation type="submission" date="2020-05" db="EMBL/GenBank/DDBJ databases">
        <title>Large-scale comparative analyses of tick genomes elucidate their genetic diversity and vector capacities.</title>
        <authorList>
            <person name="Jia N."/>
            <person name="Wang J."/>
            <person name="Shi W."/>
            <person name="Du L."/>
            <person name="Sun Y."/>
            <person name="Zhan W."/>
            <person name="Jiang J."/>
            <person name="Wang Q."/>
            <person name="Zhang B."/>
            <person name="Ji P."/>
            <person name="Sakyi L.B."/>
            <person name="Cui X."/>
            <person name="Yuan T."/>
            <person name="Jiang B."/>
            <person name="Yang W."/>
            <person name="Lam T.T.-Y."/>
            <person name="Chang Q."/>
            <person name="Ding S."/>
            <person name="Wang X."/>
            <person name="Zhu J."/>
            <person name="Ruan X."/>
            <person name="Zhao L."/>
            <person name="Wei J."/>
            <person name="Que T."/>
            <person name="Du C."/>
            <person name="Cheng J."/>
            <person name="Dai P."/>
            <person name="Han X."/>
            <person name="Huang E."/>
            <person name="Gao Y."/>
            <person name="Liu J."/>
            <person name="Shao H."/>
            <person name="Ye R."/>
            <person name="Li L."/>
            <person name="Wei W."/>
            <person name="Wang X."/>
            <person name="Wang C."/>
            <person name="Yang T."/>
            <person name="Huo Q."/>
            <person name="Li W."/>
            <person name="Guo W."/>
            <person name="Chen H."/>
            <person name="Zhou L."/>
            <person name="Ni X."/>
            <person name="Tian J."/>
            <person name="Zhou Y."/>
            <person name="Sheng Y."/>
            <person name="Liu T."/>
            <person name="Pan Y."/>
            <person name="Xia L."/>
            <person name="Li J."/>
            <person name="Zhao F."/>
            <person name="Cao W."/>
        </authorList>
    </citation>
    <scope>NUCLEOTIDE SEQUENCE</scope>
    <source>
        <strain evidence="1">Hyas-2018</strain>
    </source>
</reference>
<name>A0ACB7T7C4_HYAAI</name>
<evidence type="ECO:0000313" key="2">
    <source>
        <dbReference type="Proteomes" id="UP000821845"/>
    </source>
</evidence>
<evidence type="ECO:0000313" key="1">
    <source>
        <dbReference type="EMBL" id="KAH6943442.1"/>
    </source>
</evidence>
<dbReference type="Proteomes" id="UP000821845">
    <property type="component" value="Chromosome 10"/>
</dbReference>
<keyword evidence="2" id="KW-1185">Reference proteome</keyword>
<dbReference type="EMBL" id="CM023490">
    <property type="protein sequence ID" value="KAH6943442.1"/>
    <property type="molecule type" value="Genomic_DNA"/>
</dbReference>
<proteinExistence type="predicted"/>
<protein>
    <submittedName>
        <fullName evidence="1">Uncharacterized protein</fullName>
    </submittedName>
</protein>
<organism evidence="1 2">
    <name type="scientific">Hyalomma asiaticum</name>
    <name type="common">Tick</name>
    <dbReference type="NCBI Taxonomy" id="266040"/>
    <lineage>
        <taxon>Eukaryota</taxon>
        <taxon>Metazoa</taxon>
        <taxon>Ecdysozoa</taxon>
        <taxon>Arthropoda</taxon>
        <taxon>Chelicerata</taxon>
        <taxon>Arachnida</taxon>
        <taxon>Acari</taxon>
        <taxon>Parasitiformes</taxon>
        <taxon>Ixodida</taxon>
        <taxon>Ixodoidea</taxon>
        <taxon>Ixodidae</taxon>
        <taxon>Hyalomminae</taxon>
        <taxon>Hyalomma</taxon>
    </lineage>
</organism>
<sequence>MIPLHVDGAWIMNAETYLGFPVDGLLREDPDDEPGYLNVVTVPGMCRDFPYCGDCVRNERPALVMLQWLLKKHTCIVSLEANYGTVHATSALVEAIASSSSLLRLAIFGTAADPPEVAEQSQGHDYAFAFLQDYKTCTARMDIPISLLLKDDARIVSLDLAKLKMGPSTAERLSDALIKNGTIQELSIAAAALTSRPPRNSFNWFVSFLLKKEVTLRKLIIQGRYCRFDIATWRRLGRAIAKVRTLENLTLEVGASQQKCVLFLEAVFHSQSLRRLTFLPNTLSEYPHNYGLRENMNDESWMFALQNNRVIEALDLNVHWLSSGDCCLLLEAVGRKSNLTGVTLRKYNEGLKDVCRMIGQAGLNERIRIEERSVVSDEGDDLIACHQLASVVIDIASFVSVPFAAYNVFHVVTTCRHITSACVCLQSFDVDIFASLAACILVSSTLRKIMLVVDIYEDEHVDPEAVSQSLSNVYSALCSNTSLNKIELISENELSEDDCKALADAPVNNRHLHEFRVLWAEEESFVVFLDRLLTRLDQNYNLLLLDVPFCLDTNDQMRAAQEIVRRNCSLVERATRFVMGTHHRDFACAFEILSEEPVLLMNVRKKATVSEQAESMVHEARNLLRNANLNTYMRLAGVVKRAVRCKYREDGGRQLDRLPYDCWVHIRRHLKIADVVEP</sequence>
<gene>
    <name evidence="1" type="ORF">HPB50_021674</name>
</gene>